<dbReference type="AlphaFoldDB" id="A0A0G0ZJ95"/>
<dbReference type="SUPFAM" id="SSF46561">
    <property type="entry name" value="Ribosomal protein L29 (L29p)"/>
    <property type="match status" value="1"/>
</dbReference>
<evidence type="ECO:0000256" key="5">
    <source>
        <dbReference type="HAMAP-Rule" id="MF_00374"/>
    </source>
</evidence>
<evidence type="ECO:0000256" key="1">
    <source>
        <dbReference type="ARBA" id="ARBA00009254"/>
    </source>
</evidence>
<comment type="caution">
    <text evidence="6">The sequence shown here is derived from an EMBL/GenBank/DDBJ whole genome shotgun (WGS) entry which is preliminary data.</text>
</comment>
<dbReference type="GO" id="GO:0003735">
    <property type="term" value="F:structural constituent of ribosome"/>
    <property type="evidence" value="ECO:0007669"/>
    <property type="project" value="InterPro"/>
</dbReference>
<dbReference type="Proteomes" id="UP000034753">
    <property type="component" value="Unassembled WGS sequence"/>
</dbReference>
<keyword evidence="2 5" id="KW-0689">Ribosomal protein</keyword>
<evidence type="ECO:0000256" key="3">
    <source>
        <dbReference type="ARBA" id="ARBA00023274"/>
    </source>
</evidence>
<evidence type="ECO:0000256" key="4">
    <source>
        <dbReference type="ARBA" id="ARBA00035204"/>
    </source>
</evidence>
<proteinExistence type="inferred from homology"/>
<keyword evidence="3 5" id="KW-0687">Ribonucleoprotein</keyword>
<evidence type="ECO:0000313" key="7">
    <source>
        <dbReference type="Proteomes" id="UP000034753"/>
    </source>
</evidence>
<reference evidence="6 7" key="1">
    <citation type="journal article" date="2015" name="Nature">
        <title>rRNA introns, odd ribosomes, and small enigmatic genomes across a large radiation of phyla.</title>
        <authorList>
            <person name="Brown C.T."/>
            <person name="Hug L.A."/>
            <person name="Thomas B.C."/>
            <person name="Sharon I."/>
            <person name="Castelle C.J."/>
            <person name="Singh A."/>
            <person name="Wilkins M.J."/>
            <person name="Williams K.H."/>
            <person name="Banfield J.F."/>
        </authorList>
    </citation>
    <scope>NUCLEOTIDE SEQUENCE [LARGE SCALE GENOMIC DNA]</scope>
</reference>
<dbReference type="NCBIfam" id="TIGR00012">
    <property type="entry name" value="L29"/>
    <property type="match status" value="1"/>
</dbReference>
<evidence type="ECO:0000256" key="2">
    <source>
        <dbReference type="ARBA" id="ARBA00022980"/>
    </source>
</evidence>
<organism evidence="6 7">
    <name type="scientific">Candidatus Daviesbacteria bacterium GW2011_GWB1_41_5</name>
    <dbReference type="NCBI Taxonomy" id="1618429"/>
    <lineage>
        <taxon>Bacteria</taxon>
        <taxon>Candidatus Daviesiibacteriota</taxon>
    </lineage>
</organism>
<sequence length="79" mass="9407">MKRNDFAEIKKMELKPLLERVKKERQELAGLILEQGQNKLKDLKTVQKRKRNIARMLTVISQKEQLSELEVENKQSLKF</sequence>
<dbReference type="InterPro" id="IPR001854">
    <property type="entry name" value="Ribosomal_uL29"/>
</dbReference>
<dbReference type="InterPro" id="IPR036049">
    <property type="entry name" value="Ribosomal_uL29_sf"/>
</dbReference>
<dbReference type="GO" id="GO:0005840">
    <property type="term" value="C:ribosome"/>
    <property type="evidence" value="ECO:0007669"/>
    <property type="project" value="UniProtKB-KW"/>
</dbReference>
<dbReference type="Pfam" id="PF00831">
    <property type="entry name" value="Ribosomal_L29"/>
    <property type="match status" value="1"/>
</dbReference>
<accession>A0A0G0ZJ95</accession>
<evidence type="ECO:0000313" key="6">
    <source>
        <dbReference type="EMBL" id="KKS13048.1"/>
    </source>
</evidence>
<dbReference type="Gene3D" id="1.10.287.310">
    <property type="match status" value="1"/>
</dbReference>
<comment type="similarity">
    <text evidence="1 5">Belongs to the universal ribosomal protein uL29 family.</text>
</comment>
<dbReference type="GO" id="GO:1990904">
    <property type="term" value="C:ribonucleoprotein complex"/>
    <property type="evidence" value="ECO:0007669"/>
    <property type="project" value="UniProtKB-KW"/>
</dbReference>
<dbReference type="HAMAP" id="MF_00374">
    <property type="entry name" value="Ribosomal_uL29"/>
    <property type="match status" value="1"/>
</dbReference>
<dbReference type="EMBL" id="LCBN01000033">
    <property type="protein sequence ID" value="KKS13048.1"/>
    <property type="molecule type" value="Genomic_DNA"/>
</dbReference>
<gene>
    <name evidence="5" type="primary">rpmC</name>
    <name evidence="6" type="ORF">UU67_C0033G0014</name>
</gene>
<dbReference type="GO" id="GO:0006412">
    <property type="term" value="P:translation"/>
    <property type="evidence" value="ECO:0007669"/>
    <property type="project" value="UniProtKB-UniRule"/>
</dbReference>
<name>A0A0G0ZJ95_9BACT</name>
<protein>
    <recommendedName>
        <fullName evidence="4 5">Large ribosomal subunit protein uL29</fullName>
    </recommendedName>
</protein>